<keyword evidence="3" id="KW-0862">Zinc</keyword>
<dbReference type="VEuPathDB" id="FungiDB:PYU1_G014605"/>
<dbReference type="SUPFAM" id="SSF50729">
    <property type="entry name" value="PH domain-like"/>
    <property type="match status" value="1"/>
</dbReference>
<reference evidence="9" key="2">
    <citation type="submission" date="2010-04" db="EMBL/GenBank/DDBJ databases">
        <authorList>
            <person name="Buell R."/>
            <person name="Hamilton J."/>
            <person name="Hostetler J."/>
        </authorList>
    </citation>
    <scope>NUCLEOTIDE SEQUENCE [LARGE SCALE GENOMIC DNA]</scope>
    <source>
        <strain evidence="9">DAOM:BR144</strain>
    </source>
</reference>
<dbReference type="InterPro" id="IPR013083">
    <property type="entry name" value="Znf_RING/FYVE/PHD"/>
</dbReference>
<dbReference type="Gene3D" id="3.30.40.10">
    <property type="entry name" value="Zinc/RING finger domain, C3HC4 (zinc finger)"/>
    <property type="match status" value="1"/>
</dbReference>
<evidence type="ECO:0008006" key="10">
    <source>
        <dbReference type="Google" id="ProtNLM"/>
    </source>
</evidence>
<keyword evidence="9" id="KW-1185">Reference proteome</keyword>
<dbReference type="PROSITE" id="PS50178">
    <property type="entry name" value="ZF_FYVE"/>
    <property type="match status" value="1"/>
</dbReference>
<name>K3XBN7_GLOUD</name>
<dbReference type="PANTHER" id="PTHR23164">
    <property type="entry name" value="EARLY ENDOSOME ANTIGEN 1"/>
    <property type="match status" value="1"/>
</dbReference>
<dbReference type="PROSITE" id="PS50003">
    <property type="entry name" value="PH_DOMAIN"/>
    <property type="match status" value="1"/>
</dbReference>
<evidence type="ECO:0000259" key="7">
    <source>
        <dbReference type="PROSITE" id="PS50178"/>
    </source>
</evidence>
<protein>
    <recommendedName>
        <fullName evidence="10">FYVE-type domain-containing protein</fullName>
    </recommendedName>
</protein>
<dbReference type="EnsemblProtists" id="PYU1_T014636">
    <property type="protein sequence ID" value="PYU1_T014636"/>
    <property type="gene ID" value="PYU1_G014605"/>
</dbReference>
<evidence type="ECO:0000256" key="5">
    <source>
        <dbReference type="SAM" id="MobiDB-lite"/>
    </source>
</evidence>
<proteinExistence type="predicted"/>
<dbReference type="InterPro" id="IPR017455">
    <property type="entry name" value="Znf_FYVE-rel"/>
</dbReference>
<keyword evidence="1" id="KW-0479">Metal-binding</keyword>
<keyword evidence="2 4" id="KW-0863">Zinc-finger</keyword>
<feature type="compositionally biased region" description="Polar residues" evidence="5">
    <location>
        <begin position="290"/>
        <end position="299"/>
    </location>
</feature>
<dbReference type="GO" id="GO:0008270">
    <property type="term" value="F:zinc ion binding"/>
    <property type="evidence" value="ECO:0007669"/>
    <property type="project" value="UniProtKB-KW"/>
</dbReference>
<dbReference type="OMA" id="FERDCIE"/>
<feature type="domain" description="PH" evidence="6">
    <location>
        <begin position="708"/>
        <end position="729"/>
    </location>
</feature>
<sequence>MPTSLDLHLRKKRKKRKKVECRARDTWRRPSGRLFFNAAASPVRSRDCNLFKMPQSPKHQAFASLEDKKKDAEKLRANIETFVDGIMGEKYTLAELLNESFTMDMLELLFKRMTSRLRSILFARAKTLELIQIALDPTKSHHTRSIATSFIIVGGAGNSLVTCPDDAHRCNDFWDTTFDSLQREADGLYSESSLRKKRAERRASVAELEEIIGVEVKAIEIGGARSLKQSEIENAAADPNSTTGDSDHDSDNEDNPRTPSSARSDSPRDSTISPNGSQAVKKGQDVKANGESNASVNGSTTGGDRGVMLPAVDEMATFGIFSADSANFASQILRYFAVRVQKGACILHFLADHPGYVDLLLSNIGHDDIRTLLLHLVYSDHSDAAIESLFATQMLHKMVQKLVTFAPPRTVFERDCIENKFLLLREVIHAPYLTSRGVAISAKTIPLDKVTGQDEYVSICGASREMANSSLRKYTSRKVRRLIHLFMQNHQKALEQLFVQMIKELTFWSTPLAAKKERKGSLASLKSLTLLSQGHPRPTCIDMLTHLFELTETVDFSEGGQNNGASSSSVTSVGIDCLNFMCSTHLMRTGKLFMKKKLKNEIQACQVSVNCMMGLRITSNRTEQNSRTGTIETGFTPNQGNQTVFTLDEIDNVESSDWRNFGFTVTVKKKKAVDQKHSSLASGMGAYNDLMPKSQHKEEVEYVKTVEYFAASSEEEKQQWIKMLEEVISGDLNELEIFCSDDWRSNVREYRRLRECLITCMERKGHELTIYLKQVVVQGTRKASGYHLYSIVKCLNAVLSNESKRLDRMFVSAQVIDILLTCYEKYPMWNLLLGEITKMIVFCFGDFKNKRSRKCPIIERLMLSEGPDARLLLLLTEAFVRPEGQENAKIGGKLAGTDALSNLKMLMESIKLCYKDPRTRSQERVQTIMKNDPKWRRLVSAAQELIRKDPTFCITSVPTPPSSTKHGPKTGLSSAPSQPAFQEDIINQISRPSYSTAHGFGSSFLLGDGCAFGYLFKERHGGRDWQKALMVYEYVSYKLWYFYPSEVDESHRIKWKWIIPLSVKARYTHGHDESHTSVGHHGLYITAYDHHQNGTEQTPTREMHFSVTKLEDRDLWKDVLSAAATTIHQLCADYSTLALKLKKKPDKKIVNHCQDPSCNTPFKLFRRPHSCKRCGKWMCGKCTEQRMSIPEVGLLTPVRHCRACFKAAGGTQAEVEPANLFRLSTSRDHSTIASLSGTGNPLIHGVDGTMRNSLTNAELYELAHGMLSPRSLLTMNRRMSRLDSIDSPKNSYPIDEVDGEAGKRRFLSDEEDEDDDHDISPYASPVSRRSLLHPKEDTRG</sequence>
<evidence type="ECO:0000256" key="1">
    <source>
        <dbReference type="ARBA" id="ARBA00022723"/>
    </source>
</evidence>
<dbReference type="EMBL" id="GL376576">
    <property type="status" value="NOT_ANNOTATED_CDS"/>
    <property type="molecule type" value="Genomic_DNA"/>
</dbReference>
<dbReference type="eggNOG" id="ENOG502RK69">
    <property type="taxonomic scope" value="Eukaryota"/>
</dbReference>
<evidence type="ECO:0000256" key="3">
    <source>
        <dbReference type="ARBA" id="ARBA00022833"/>
    </source>
</evidence>
<dbReference type="SMART" id="SM00064">
    <property type="entry name" value="FYVE"/>
    <property type="match status" value="1"/>
</dbReference>
<dbReference type="InterPro" id="IPR000306">
    <property type="entry name" value="Znf_FYVE"/>
</dbReference>
<dbReference type="Pfam" id="PF01363">
    <property type="entry name" value="FYVE"/>
    <property type="match status" value="1"/>
</dbReference>
<reference evidence="8" key="3">
    <citation type="submission" date="2015-02" db="UniProtKB">
        <authorList>
            <consortium name="EnsemblProtists"/>
        </authorList>
    </citation>
    <scope>IDENTIFICATION</scope>
    <source>
        <strain evidence="8">DAOM BR144</strain>
    </source>
</reference>
<dbReference type="HOGENOM" id="CLU_002736_0_0_1"/>
<dbReference type="InParanoid" id="K3XBN7"/>
<evidence type="ECO:0000256" key="4">
    <source>
        <dbReference type="PROSITE-ProRule" id="PRU00091"/>
    </source>
</evidence>
<dbReference type="InterPro" id="IPR011011">
    <property type="entry name" value="Znf_FYVE_PHD"/>
</dbReference>
<dbReference type="Proteomes" id="UP000019132">
    <property type="component" value="Unassembled WGS sequence"/>
</dbReference>
<reference evidence="9" key="1">
    <citation type="journal article" date="2010" name="Genome Biol.">
        <title>Genome sequence of the necrotrophic plant pathogen Pythium ultimum reveals original pathogenicity mechanisms and effector repertoire.</title>
        <authorList>
            <person name="Levesque C.A."/>
            <person name="Brouwer H."/>
            <person name="Cano L."/>
            <person name="Hamilton J.P."/>
            <person name="Holt C."/>
            <person name="Huitema E."/>
            <person name="Raffaele S."/>
            <person name="Robideau G.P."/>
            <person name="Thines M."/>
            <person name="Win J."/>
            <person name="Zerillo M.M."/>
            <person name="Beakes G.W."/>
            <person name="Boore J.L."/>
            <person name="Busam D."/>
            <person name="Dumas B."/>
            <person name="Ferriera S."/>
            <person name="Fuerstenberg S.I."/>
            <person name="Gachon C.M."/>
            <person name="Gaulin E."/>
            <person name="Govers F."/>
            <person name="Grenville-Briggs L."/>
            <person name="Horner N."/>
            <person name="Hostetler J."/>
            <person name="Jiang R.H."/>
            <person name="Johnson J."/>
            <person name="Krajaejun T."/>
            <person name="Lin H."/>
            <person name="Meijer H.J."/>
            <person name="Moore B."/>
            <person name="Morris P."/>
            <person name="Phuntmart V."/>
            <person name="Puiu D."/>
            <person name="Shetty J."/>
            <person name="Stajich J.E."/>
            <person name="Tripathy S."/>
            <person name="Wawra S."/>
            <person name="van West P."/>
            <person name="Whitty B.R."/>
            <person name="Coutinho P.M."/>
            <person name="Henrissat B."/>
            <person name="Martin F."/>
            <person name="Thomas P.D."/>
            <person name="Tyler B.M."/>
            <person name="De Vries R.P."/>
            <person name="Kamoun S."/>
            <person name="Yandell M."/>
            <person name="Tisserat N."/>
            <person name="Buell C.R."/>
        </authorList>
    </citation>
    <scope>NUCLEOTIDE SEQUENCE</scope>
    <source>
        <strain evidence="9">DAOM:BR144</strain>
    </source>
</reference>
<feature type="region of interest" description="Disordered" evidence="5">
    <location>
        <begin position="957"/>
        <end position="977"/>
    </location>
</feature>
<dbReference type="SUPFAM" id="SSF57903">
    <property type="entry name" value="FYVE/PHD zinc finger"/>
    <property type="match status" value="1"/>
</dbReference>
<evidence type="ECO:0000259" key="6">
    <source>
        <dbReference type="PROSITE" id="PS50003"/>
    </source>
</evidence>
<feature type="region of interest" description="Disordered" evidence="5">
    <location>
        <begin position="1283"/>
        <end position="1340"/>
    </location>
</feature>
<feature type="domain" description="FYVE-type" evidence="7">
    <location>
        <begin position="1158"/>
        <end position="1209"/>
    </location>
</feature>
<dbReference type="InterPro" id="IPR001849">
    <property type="entry name" value="PH_domain"/>
</dbReference>
<evidence type="ECO:0000313" key="9">
    <source>
        <dbReference type="Proteomes" id="UP000019132"/>
    </source>
</evidence>
<dbReference type="PANTHER" id="PTHR23164:SF30">
    <property type="entry name" value="EARLY ENDOSOME ANTIGEN 1"/>
    <property type="match status" value="1"/>
</dbReference>
<evidence type="ECO:0000256" key="2">
    <source>
        <dbReference type="ARBA" id="ARBA00022771"/>
    </source>
</evidence>
<evidence type="ECO:0000313" key="8">
    <source>
        <dbReference type="EnsemblProtists" id="PYU1_T014636"/>
    </source>
</evidence>
<feature type="region of interest" description="Disordered" evidence="5">
    <location>
        <begin position="230"/>
        <end position="304"/>
    </location>
</feature>
<accession>K3XBN7</accession>
<organism evidence="8 9">
    <name type="scientific">Globisporangium ultimum (strain ATCC 200006 / CBS 805.95 / DAOM BR144)</name>
    <name type="common">Pythium ultimum</name>
    <dbReference type="NCBI Taxonomy" id="431595"/>
    <lineage>
        <taxon>Eukaryota</taxon>
        <taxon>Sar</taxon>
        <taxon>Stramenopiles</taxon>
        <taxon>Oomycota</taxon>
        <taxon>Peronosporomycetes</taxon>
        <taxon>Pythiales</taxon>
        <taxon>Pythiaceae</taxon>
        <taxon>Globisporangium</taxon>
    </lineage>
</organism>